<comment type="similarity">
    <text evidence="2">Belongs to the NLRP family.</text>
</comment>
<keyword evidence="6" id="KW-0067">ATP-binding</keyword>
<evidence type="ECO:0000256" key="4">
    <source>
        <dbReference type="ARBA" id="ARBA00022737"/>
    </source>
</evidence>
<keyword evidence="10" id="KW-1185">Reference proteome</keyword>
<keyword evidence="7" id="KW-0472">Membrane</keyword>
<dbReference type="EMBL" id="CALNXK010000220">
    <property type="protein sequence ID" value="CAH3177058.1"/>
    <property type="molecule type" value="Genomic_DNA"/>
</dbReference>
<comment type="subcellular location">
    <subcellularLocation>
        <location evidence="1">Cytoplasm</location>
    </subcellularLocation>
</comment>
<keyword evidence="4" id="KW-0677">Repeat</keyword>
<feature type="transmembrane region" description="Helical" evidence="7">
    <location>
        <begin position="76"/>
        <end position="96"/>
    </location>
</feature>
<evidence type="ECO:0000256" key="1">
    <source>
        <dbReference type="ARBA" id="ARBA00004496"/>
    </source>
</evidence>
<reference evidence="9 10" key="1">
    <citation type="submission" date="2022-05" db="EMBL/GenBank/DDBJ databases">
        <authorList>
            <consortium name="Genoscope - CEA"/>
            <person name="William W."/>
        </authorList>
    </citation>
    <scope>NUCLEOTIDE SEQUENCE [LARGE SCALE GENOMIC DNA]</scope>
</reference>
<accession>A0ABN8RE09</accession>
<dbReference type="InterPro" id="IPR038359">
    <property type="entry name" value="Connexin_N_sf"/>
</dbReference>
<feature type="transmembrane region" description="Helical" evidence="7">
    <location>
        <begin position="117"/>
        <end position="139"/>
    </location>
</feature>
<evidence type="ECO:0000256" key="5">
    <source>
        <dbReference type="ARBA" id="ARBA00022741"/>
    </source>
</evidence>
<dbReference type="SUPFAM" id="SSF52047">
    <property type="entry name" value="RNI-like"/>
    <property type="match status" value="2"/>
</dbReference>
<keyword evidence="7" id="KW-1133">Transmembrane helix</keyword>
<evidence type="ECO:0000256" key="3">
    <source>
        <dbReference type="ARBA" id="ARBA00022490"/>
    </source>
</evidence>
<name>A0ABN8RE09_9CNID</name>
<feature type="transmembrane region" description="Helical" evidence="7">
    <location>
        <begin position="21"/>
        <end position="39"/>
    </location>
</feature>
<feature type="domain" description="NACHT" evidence="8">
    <location>
        <begin position="334"/>
        <end position="497"/>
    </location>
</feature>
<protein>
    <recommendedName>
        <fullName evidence="8">NACHT domain-containing protein</fullName>
    </recommendedName>
</protein>
<dbReference type="Pfam" id="PF13516">
    <property type="entry name" value="LRR_6"/>
    <property type="match status" value="8"/>
</dbReference>
<evidence type="ECO:0000256" key="2">
    <source>
        <dbReference type="ARBA" id="ARBA00008665"/>
    </source>
</evidence>
<proteinExistence type="inferred from homology"/>
<evidence type="ECO:0000259" key="8">
    <source>
        <dbReference type="Pfam" id="PF05729"/>
    </source>
</evidence>
<dbReference type="Gene3D" id="3.40.50.300">
    <property type="entry name" value="P-loop containing nucleotide triphosphate hydrolases"/>
    <property type="match status" value="1"/>
</dbReference>
<keyword evidence="3" id="KW-0963">Cytoplasm</keyword>
<keyword evidence="7" id="KW-0812">Transmembrane</keyword>
<dbReference type="Gene3D" id="3.80.10.10">
    <property type="entry name" value="Ribonuclease Inhibitor"/>
    <property type="match status" value="2"/>
</dbReference>
<sequence>MEAVKLREFLLVVWKSQTYFGQLYVCLWLLSYLATLIGMEILHSMDNNLNCNYSFKQPNVKLVCPDYDNSPQKYRFPFAIIYGVLPFAIWFLYTAYSVPRLRKFRRHEEFRPFCGLYTAYFIQLFSKLLIHFVMLFIYVTQVQFSFPSRLHCSLMNTTDPDSKPKPISCNERYRVEKSVMQTTLTTALAVLTLIPLVELVYVLNMTRSRSRTVFVGEENNEREHLDNGCLCVCAIPTDTQFILLSLHLRKIDLPREPENQSETELEKYFEDIKNFYLEKTEYVDNLLLPDRGVLKLDDIFIKPVITDGRRPKSATKNYFVQNKLAENKEDLSSTFLLTGMAGTGKTTFAHKIIRQWAKGESWLSSIIKVVLFLDFNLLKDAERTVCLRELICNQFPLEFNDFVQGNPGSTLIIIDNVGELNIEFKESDFSDTLDEEMPFSVMLEKLIIGKLLKGATVIGLTRLLYSGYTGLVGTESQAEIVGFRPQSVEEYINKYFDRADVELNTLELLNQFTDDACSICCVPFNCFYMCSLLKWPRRLDNSSVVEKRERVPESLTQLYIQLTQMISLKEEQPSCSVPTDEGWLSNRKSPESKNTPLGLANIDSHACSLAMRSIDEGKAIFTIDELRCVLSEEDIPVYFRPIELNKDDQETRFSFRWGCFQEFLAAYFTVSNHSLTKFQSLVEQVKEDSTGKRDQVLQFACGLLFELPQASDKTKREAIHLVTVELDNGPQQCKRNQKELQIVLLKCVSEVKDRKLYREVASRFIPFVEFPCCDIGVPECSALANVLGASPFASIRSIDLSDNKVGVMGIRQLTQKLLLPGKGPTEEFNVRANMLGDQGIKEMTEALKRKECRLKILNVAENCITSVGVSSLSSALNLNTFIEELNLSGNDICSEGVAQLATTLRKEKTKLSKVNLGLNNIGDNGVASLESIRQSSISLAWNNITIAGIKSLASFFHSLTNLEELDLSGNAIEGVGLKVMLPCLMTASCRIKRLELNFCRLLDAGLTHCAELLTFSSNQITVLGLAGNSITNEGVRNFAGTFDSPACKVKHLILSRNQIGDEGVEILSQNLCSLNCTLQELDLSRNLIHSKGCKSLAAAIRKRNCLQRLDLQGNQVGDEGATDLLSSLRIHNCKLHSLTLDQNDIGDEGISRLPHAFRSPHCNLENLKLRRNLISRKSLESLTEAMNNTFCRLELALNELA</sequence>
<dbReference type="Proteomes" id="UP001159405">
    <property type="component" value="Unassembled WGS sequence"/>
</dbReference>
<dbReference type="InterPro" id="IPR032675">
    <property type="entry name" value="LRR_dom_sf"/>
</dbReference>
<dbReference type="InterPro" id="IPR001611">
    <property type="entry name" value="Leu-rich_rpt"/>
</dbReference>
<dbReference type="SUPFAM" id="SSF52540">
    <property type="entry name" value="P-loop containing nucleoside triphosphate hydrolases"/>
    <property type="match status" value="2"/>
</dbReference>
<keyword evidence="5" id="KW-0547">Nucleotide-binding</keyword>
<dbReference type="PROSITE" id="PS51450">
    <property type="entry name" value="LRR"/>
    <property type="match status" value="1"/>
</dbReference>
<dbReference type="InterPro" id="IPR050637">
    <property type="entry name" value="NLRP_innate_immun_reg"/>
</dbReference>
<dbReference type="PANTHER" id="PTHR45690">
    <property type="entry name" value="NACHT, LRR AND PYD DOMAINS-CONTAINING PROTEIN 12"/>
    <property type="match status" value="1"/>
</dbReference>
<dbReference type="SMART" id="SM00368">
    <property type="entry name" value="LRR_RI"/>
    <property type="match status" value="12"/>
</dbReference>
<dbReference type="Pfam" id="PF05729">
    <property type="entry name" value="NACHT"/>
    <property type="match status" value="1"/>
</dbReference>
<evidence type="ECO:0000313" key="9">
    <source>
        <dbReference type="EMBL" id="CAH3177058.1"/>
    </source>
</evidence>
<evidence type="ECO:0000256" key="7">
    <source>
        <dbReference type="SAM" id="Phobius"/>
    </source>
</evidence>
<dbReference type="PANTHER" id="PTHR45690:SF19">
    <property type="entry name" value="NACHT, LRR AND PYD DOMAINS-CONTAINING PROTEIN 3"/>
    <property type="match status" value="1"/>
</dbReference>
<dbReference type="Gene3D" id="1.20.1440.80">
    <property type="entry name" value="Gap junction channel protein cysteine-rich domain"/>
    <property type="match status" value="1"/>
</dbReference>
<gene>
    <name evidence="9" type="ORF">PLOB_00018964</name>
</gene>
<dbReference type="InterPro" id="IPR007111">
    <property type="entry name" value="NACHT_NTPase"/>
</dbReference>
<dbReference type="InterPro" id="IPR027417">
    <property type="entry name" value="P-loop_NTPase"/>
</dbReference>
<comment type="caution">
    <text evidence="9">The sequence shown here is derived from an EMBL/GenBank/DDBJ whole genome shotgun (WGS) entry which is preliminary data.</text>
</comment>
<organism evidence="9 10">
    <name type="scientific">Porites lobata</name>
    <dbReference type="NCBI Taxonomy" id="104759"/>
    <lineage>
        <taxon>Eukaryota</taxon>
        <taxon>Metazoa</taxon>
        <taxon>Cnidaria</taxon>
        <taxon>Anthozoa</taxon>
        <taxon>Hexacorallia</taxon>
        <taxon>Scleractinia</taxon>
        <taxon>Fungiina</taxon>
        <taxon>Poritidae</taxon>
        <taxon>Porites</taxon>
    </lineage>
</organism>
<evidence type="ECO:0000313" key="10">
    <source>
        <dbReference type="Proteomes" id="UP001159405"/>
    </source>
</evidence>
<evidence type="ECO:0000256" key="6">
    <source>
        <dbReference type="ARBA" id="ARBA00022840"/>
    </source>
</evidence>